<proteinExistence type="predicted"/>
<dbReference type="Proteomes" id="UP000694050">
    <property type="component" value="Unassembled WGS sequence"/>
</dbReference>
<gene>
    <name evidence="1" type="ORF">Forpe1208_v005323</name>
</gene>
<evidence type="ECO:0000313" key="1">
    <source>
        <dbReference type="EMBL" id="KAG7418428.1"/>
    </source>
</evidence>
<dbReference type="AlphaFoldDB" id="A0A8J5U1T4"/>
<accession>A0A8J5U1T4</accession>
<comment type="caution">
    <text evidence="1">The sequence shown here is derived from an EMBL/GenBank/DDBJ whole genome shotgun (WGS) entry which is preliminary data.</text>
</comment>
<organism evidence="1 2">
    <name type="scientific">Fusarium oxysporum f. sp. rapae</name>
    <dbReference type="NCBI Taxonomy" id="485398"/>
    <lineage>
        <taxon>Eukaryota</taxon>
        <taxon>Fungi</taxon>
        <taxon>Dikarya</taxon>
        <taxon>Ascomycota</taxon>
        <taxon>Pezizomycotina</taxon>
        <taxon>Sordariomycetes</taxon>
        <taxon>Hypocreomycetidae</taxon>
        <taxon>Hypocreales</taxon>
        <taxon>Nectriaceae</taxon>
        <taxon>Fusarium</taxon>
        <taxon>Fusarium oxysporum species complex</taxon>
    </lineage>
</organism>
<name>A0A8J5U1T4_FUSOX</name>
<dbReference type="PANTHER" id="PTHR42749">
    <property type="entry name" value="CELL SHAPE-DETERMINING PROTEIN MREB"/>
    <property type="match status" value="1"/>
</dbReference>
<dbReference type="PANTHER" id="PTHR42749:SF8">
    <property type="entry name" value="HSP70 FAMILY PROTEIN (AFU_ORTHOLOGUE AFUA_3G13740)"/>
    <property type="match status" value="1"/>
</dbReference>
<protein>
    <submittedName>
        <fullName evidence="1">Uncharacterized protein</fullName>
    </submittedName>
</protein>
<dbReference type="EMBL" id="JAELUQ010000003">
    <property type="protein sequence ID" value="KAG7418428.1"/>
    <property type="molecule type" value="Genomic_DNA"/>
</dbReference>
<sequence>MDTPDEFYWGYKVHERWAIPATHSNPKNLPLSRFKLLLDDSTETEVIRTELNATLKTLKKNGVVTSYQGVIADFLSYLLDHVRSQLRDYDESWQRDMVLYVPAIWKPKACRKMQTCLAVAMKRAKFPGVDIVNNSIERLFITSEPEDAAEFVGSPQIKSGQPFVLVDAGGLHGSSYINEDFKAWLINKLEYEKYLEEIYGSINAVVETVMITHFEPTIKRNFDACSEKPQR</sequence>
<reference evidence="1" key="1">
    <citation type="submission" date="2021-04" db="EMBL/GenBank/DDBJ databases">
        <title>First draft genome resource for Brassicaceae pathogens Fusarium oxysporum f. sp. raphani and Fusarium oxysporum f. sp. rapae.</title>
        <authorList>
            <person name="Asai S."/>
        </authorList>
    </citation>
    <scope>NUCLEOTIDE SEQUENCE</scope>
    <source>
        <strain evidence="1">Tf1208</strain>
    </source>
</reference>
<evidence type="ECO:0000313" key="2">
    <source>
        <dbReference type="Proteomes" id="UP000694050"/>
    </source>
</evidence>